<dbReference type="EMBL" id="JAOQJZ010000002">
    <property type="protein sequence ID" value="MCU6704936.1"/>
    <property type="molecule type" value="Genomic_DNA"/>
</dbReference>
<gene>
    <name evidence="1" type="ORF">OCV57_03200</name>
</gene>
<protein>
    <submittedName>
        <fullName evidence="1">DUF4317 domain-containing protein</fullName>
    </submittedName>
</protein>
<reference evidence="1 2" key="1">
    <citation type="journal article" date="2021" name="ISME Commun">
        <title>Automated analysis of genomic sequences facilitates high-throughput and comprehensive description of bacteria.</title>
        <authorList>
            <person name="Hitch T.C.A."/>
        </authorList>
    </citation>
    <scope>NUCLEOTIDE SEQUENCE [LARGE SCALE GENOMIC DNA]</scope>
    <source>
        <strain evidence="1 2">Sanger_31</strain>
    </source>
</reference>
<comment type="caution">
    <text evidence="1">The sequence shown here is derived from an EMBL/GenBank/DDBJ whole genome shotgun (WGS) entry which is preliminary data.</text>
</comment>
<organism evidence="1 2">
    <name type="scientific">Hominimerdicola aceti</name>
    <dbReference type="NCBI Taxonomy" id="2981726"/>
    <lineage>
        <taxon>Bacteria</taxon>
        <taxon>Bacillati</taxon>
        <taxon>Bacillota</taxon>
        <taxon>Clostridia</taxon>
        <taxon>Eubacteriales</taxon>
        <taxon>Oscillospiraceae</taxon>
        <taxon>Hominimerdicola</taxon>
    </lineage>
</organism>
<evidence type="ECO:0000313" key="1">
    <source>
        <dbReference type="EMBL" id="MCU6704936.1"/>
    </source>
</evidence>
<sequence length="375" mass="42125">MNKKEINEIKKNFNDDCGFFTVNHVVTAFVDAEKNIKCKTNQLYNTIPQDEAELIMINLKKVLSGSIGKNLLEYSFPKDAYLEGGAQPFMYETLQSKLLDEEKVDNFLNAIVEKVEYVSTYTIFMAHCTYSVLKKNKMDEFEDEADTDYNFIVTALCPVNLRIDGLVYDEQDNSIAKKESCDRIVELPSDGFLFPLFNDRAPDINGVLYYTKNAKKPNTSVVEELLGCEFSMTCQNEKETFKDILTSVVGDELDYDLITTVNDKISTFVDQNAHETEIPTIDEHKLSSILWEAGVSQDKLDNLPKVFDAAAGGKPLTAVNLVEKRTVVSAPSITVNIGKDAVDKVKTQIVDGRKCLIINLDDPEIEVNGLETTIK</sequence>
<keyword evidence="2" id="KW-1185">Reference proteome</keyword>
<dbReference type="Proteomes" id="UP001208131">
    <property type="component" value="Unassembled WGS sequence"/>
</dbReference>
<proteinExistence type="predicted"/>
<dbReference type="RefSeq" id="WP_022288412.1">
    <property type="nucleotide sequence ID" value="NZ_JAOQJZ010000002.1"/>
</dbReference>
<dbReference type="AlphaFoldDB" id="A0AAE3IEX8"/>
<evidence type="ECO:0000313" key="2">
    <source>
        <dbReference type="Proteomes" id="UP001208131"/>
    </source>
</evidence>
<dbReference type="InterPro" id="IPR025466">
    <property type="entry name" value="DUF4317"/>
</dbReference>
<accession>A0AAE3IEX8</accession>
<dbReference type="Pfam" id="PF14199">
    <property type="entry name" value="DUF4317"/>
    <property type="match status" value="1"/>
</dbReference>
<name>A0AAE3IEX8_9FIRM</name>